<dbReference type="InterPro" id="IPR050313">
    <property type="entry name" value="Carb_Metab_HTH_regulators"/>
</dbReference>
<dbReference type="GO" id="GO:0003677">
    <property type="term" value="F:DNA binding"/>
    <property type="evidence" value="ECO:0007669"/>
    <property type="project" value="UniProtKB-KW"/>
</dbReference>
<dbReference type="Gene3D" id="1.10.10.10">
    <property type="entry name" value="Winged helix-like DNA-binding domain superfamily/Winged helix DNA-binding domain"/>
    <property type="match status" value="1"/>
</dbReference>
<dbReference type="GO" id="GO:0003700">
    <property type="term" value="F:DNA-binding transcription factor activity"/>
    <property type="evidence" value="ECO:0007669"/>
    <property type="project" value="InterPro"/>
</dbReference>
<dbReference type="NCBIfam" id="NF040755">
    <property type="entry name" value="AgaR"/>
    <property type="match status" value="1"/>
</dbReference>
<dbReference type="PANTHER" id="PTHR30363:SF44">
    <property type="entry name" value="AGA OPERON TRANSCRIPTIONAL REPRESSOR-RELATED"/>
    <property type="match status" value="1"/>
</dbReference>
<dbReference type="SMART" id="SM01134">
    <property type="entry name" value="DeoRC"/>
    <property type="match status" value="1"/>
</dbReference>
<dbReference type="PANTHER" id="PTHR30363">
    <property type="entry name" value="HTH-TYPE TRANSCRIPTIONAL REGULATOR SRLR-RELATED"/>
    <property type="match status" value="1"/>
</dbReference>
<dbReference type="InterPro" id="IPR047779">
    <property type="entry name" value="AgaR-like"/>
</dbReference>
<dbReference type="InterPro" id="IPR037171">
    <property type="entry name" value="NagB/RpiA_transferase-like"/>
</dbReference>
<dbReference type="InterPro" id="IPR001034">
    <property type="entry name" value="DeoR_HTH"/>
</dbReference>
<proteinExistence type="predicted"/>
<feature type="domain" description="HTH deoR-type" evidence="4">
    <location>
        <begin position="9"/>
        <end position="64"/>
    </location>
</feature>
<accession>A0A7G7G8N9</accession>
<keyword evidence="2" id="KW-0238">DNA-binding</keyword>
<reference evidence="5 6" key="1">
    <citation type="journal article" date="2018" name="Int. J. Syst. Evol. Microbiol.">
        <title>Adhaeribacter swui sp. nov., isolated from wet mud.</title>
        <authorList>
            <person name="Kim D.U."/>
            <person name="Kim K.W."/>
            <person name="Kang M.S."/>
            <person name="Kim J.Y."/>
            <person name="Jang J.H."/>
            <person name="Kim M.K."/>
        </authorList>
    </citation>
    <scope>NUCLEOTIDE SEQUENCE [LARGE SCALE GENOMIC DNA]</scope>
    <source>
        <strain evidence="5 6">KCTC 52873</strain>
    </source>
</reference>
<dbReference type="SMART" id="SM00420">
    <property type="entry name" value="HTH_DEOR"/>
    <property type="match status" value="1"/>
</dbReference>
<dbReference type="PROSITE" id="PS51000">
    <property type="entry name" value="HTH_DEOR_2"/>
    <property type="match status" value="1"/>
</dbReference>
<dbReference type="EMBL" id="CP055156">
    <property type="protein sequence ID" value="QNF33523.1"/>
    <property type="molecule type" value="Genomic_DNA"/>
</dbReference>
<evidence type="ECO:0000256" key="2">
    <source>
        <dbReference type="ARBA" id="ARBA00023125"/>
    </source>
</evidence>
<name>A0A7G7G8N9_9BACT</name>
<dbReference type="RefSeq" id="WP_185274373.1">
    <property type="nucleotide sequence ID" value="NZ_CP055156.1"/>
</dbReference>
<evidence type="ECO:0000256" key="1">
    <source>
        <dbReference type="ARBA" id="ARBA00023015"/>
    </source>
</evidence>
<organism evidence="5 6">
    <name type="scientific">Adhaeribacter swui</name>
    <dbReference type="NCBI Taxonomy" id="2086471"/>
    <lineage>
        <taxon>Bacteria</taxon>
        <taxon>Pseudomonadati</taxon>
        <taxon>Bacteroidota</taxon>
        <taxon>Cytophagia</taxon>
        <taxon>Cytophagales</taxon>
        <taxon>Hymenobacteraceae</taxon>
        <taxon>Adhaeribacter</taxon>
    </lineage>
</organism>
<gene>
    <name evidence="5" type="ORF">HUW51_12620</name>
</gene>
<dbReference type="InterPro" id="IPR036388">
    <property type="entry name" value="WH-like_DNA-bd_sf"/>
</dbReference>
<dbReference type="KEGG" id="aswu:HUW51_12620"/>
<evidence type="ECO:0000313" key="5">
    <source>
        <dbReference type="EMBL" id="QNF33523.1"/>
    </source>
</evidence>
<keyword evidence="6" id="KW-1185">Reference proteome</keyword>
<dbReference type="Pfam" id="PF00455">
    <property type="entry name" value="DeoRC"/>
    <property type="match status" value="1"/>
</dbReference>
<dbReference type="AlphaFoldDB" id="A0A7G7G8N9"/>
<dbReference type="SUPFAM" id="SSF100950">
    <property type="entry name" value="NagB/RpiA/CoA transferase-like"/>
    <property type="match status" value="1"/>
</dbReference>
<dbReference type="Gene3D" id="3.40.50.1360">
    <property type="match status" value="1"/>
</dbReference>
<sequence>MKSNETKSTVSRRMIILSQLEKNGEVNINDLSSSLGVSTVTIRNDLEQLEKKNMLLRARGGAMKISQDHVSLDFPLSDKQKKHLLEKKEIGKKATELIEERNTIILDSGSTTFEIAKNLGKFEELTVITNAINVANYLAEQRNITVIVPGGTLRNNSLSLVGNLAEKGFKNYFCDKLFLGVDGFDISYGLSTPNVEEAHLNQIMIEMSQKVIVVADSSKFGRRGFAFIAPINRIHALITDSGIPLEVKNKLIGMGIEVLIA</sequence>
<dbReference type="PRINTS" id="PR00037">
    <property type="entry name" value="HTHLACR"/>
</dbReference>
<dbReference type="InterPro" id="IPR036390">
    <property type="entry name" value="WH_DNA-bd_sf"/>
</dbReference>
<keyword evidence="1" id="KW-0805">Transcription regulation</keyword>
<keyword evidence="3" id="KW-0804">Transcription</keyword>
<dbReference type="PROSITE" id="PS00894">
    <property type="entry name" value="HTH_DEOR_1"/>
    <property type="match status" value="1"/>
</dbReference>
<evidence type="ECO:0000256" key="3">
    <source>
        <dbReference type="ARBA" id="ARBA00023163"/>
    </source>
</evidence>
<evidence type="ECO:0000313" key="6">
    <source>
        <dbReference type="Proteomes" id="UP000515237"/>
    </source>
</evidence>
<dbReference type="Pfam" id="PF08220">
    <property type="entry name" value="HTH_DeoR"/>
    <property type="match status" value="1"/>
</dbReference>
<protein>
    <submittedName>
        <fullName evidence="5">DeoR/GlpR transcriptional regulator</fullName>
    </submittedName>
</protein>
<evidence type="ECO:0000259" key="4">
    <source>
        <dbReference type="PROSITE" id="PS51000"/>
    </source>
</evidence>
<dbReference type="InterPro" id="IPR014036">
    <property type="entry name" value="DeoR-like_C"/>
</dbReference>
<dbReference type="Proteomes" id="UP000515237">
    <property type="component" value="Chromosome"/>
</dbReference>
<dbReference type="InterPro" id="IPR018356">
    <property type="entry name" value="Tscrpt_reg_HTH_DeoR_CS"/>
</dbReference>
<dbReference type="SUPFAM" id="SSF46785">
    <property type="entry name" value="Winged helix' DNA-binding domain"/>
    <property type="match status" value="1"/>
</dbReference>